<organism evidence="1 2">
    <name type="scientific">Actinomycetospora chibensis</name>
    <dbReference type="NCBI Taxonomy" id="663606"/>
    <lineage>
        <taxon>Bacteria</taxon>
        <taxon>Bacillati</taxon>
        <taxon>Actinomycetota</taxon>
        <taxon>Actinomycetes</taxon>
        <taxon>Pseudonocardiales</taxon>
        <taxon>Pseudonocardiaceae</taxon>
        <taxon>Actinomycetospora</taxon>
    </lineage>
</organism>
<evidence type="ECO:0000313" key="1">
    <source>
        <dbReference type="EMBL" id="MFC4835234.1"/>
    </source>
</evidence>
<evidence type="ECO:0000313" key="2">
    <source>
        <dbReference type="Proteomes" id="UP001595909"/>
    </source>
</evidence>
<protein>
    <submittedName>
        <fullName evidence="1">Uncharacterized protein</fullName>
    </submittedName>
</protein>
<dbReference type="RefSeq" id="WP_274186938.1">
    <property type="nucleotide sequence ID" value="NZ_BAABHN010000048.1"/>
</dbReference>
<comment type="caution">
    <text evidence="1">The sequence shown here is derived from an EMBL/GenBank/DDBJ whole genome shotgun (WGS) entry which is preliminary data.</text>
</comment>
<dbReference type="EMBL" id="JBHSIM010000048">
    <property type="protein sequence ID" value="MFC4835234.1"/>
    <property type="molecule type" value="Genomic_DNA"/>
</dbReference>
<proteinExistence type="predicted"/>
<gene>
    <name evidence="1" type="ORF">ACFPEL_22690</name>
</gene>
<keyword evidence="2" id="KW-1185">Reference proteome</keyword>
<dbReference type="Proteomes" id="UP001595909">
    <property type="component" value="Unassembled WGS sequence"/>
</dbReference>
<sequence>MTGGAGDDPETTPPLCERCWFPVPPGEPVRRLVTSAGDDTEMVGFEHAERSCTPQDPASGEDAA</sequence>
<reference evidence="2" key="1">
    <citation type="journal article" date="2019" name="Int. J. Syst. Evol. Microbiol.">
        <title>The Global Catalogue of Microorganisms (GCM) 10K type strain sequencing project: providing services to taxonomists for standard genome sequencing and annotation.</title>
        <authorList>
            <consortium name="The Broad Institute Genomics Platform"/>
            <consortium name="The Broad Institute Genome Sequencing Center for Infectious Disease"/>
            <person name="Wu L."/>
            <person name="Ma J."/>
        </authorList>
    </citation>
    <scope>NUCLEOTIDE SEQUENCE [LARGE SCALE GENOMIC DNA]</scope>
    <source>
        <strain evidence="2">CCUG 50347</strain>
    </source>
</reference>
<accession>A0ABV9RM25</accession>
<name>A0ABV9RM25_9PSEU</name>